<feature type="domain" description="DNA-directed RNA polymerase RBP11-like dimerisation" evidence="7">
    <location>
        <begin position="16"/>
        <end position="87"/>
    </location>
</feature>
<gene>
    <name evidence="5" type="primary">rpo11</name>
    <name evidence="5" type="synonym">rpoL</name>
    <name evidence="8" type="ORF">ENL31_01875</name>
</gene>
<keyword evidence="2 5" id="KW-0963">Cytoplasm</keyword>
<keyword evidence="6" id="KW-0175">Coiled coil</keyword>
<dbReference type="AlphaFoldDB" id="A0A7J3T9U3"/>
<proteinExistence type="inferred from homology"/>
<feature type="coiled-coil region" evidence="6">
    <location>
        <begin position="68"/>
        <end position="95"/>
    </location>
</feature>
<dbReference type="Proteomes" id="UP000886130">
    <property type="component" value="Unassembled WGS sequence"/>
</dbReference>
<comment type="catalytic activity">
    <reaction evidence="5">
        <text>RNA(n) + a ribonucleoside 5'-triphosphate = RNA(n+1) + diphosphate</text>
        <dbReference type="Rhea" id="RHEA:21248"/>
        <dbReference type="Rhea" id="RHEA-COMP:14527"/>
        <dbReference type="Rhea" id="RHEA-COMP:17342"/>
        <dbReference type="ChEBI" id="CHEBI:33019"/>
        <dbReference type="ChEBI" id="CHEBI:61557"/>
        <dbReference type="ChEBI" id="CHEBI:140395"/>
        <dbReference type="EC" id="2.7.7.6"/>
    </reaction>
</comment>
<comment type="subcellular location">
    <subcellularLocation>
        <location evidence="5">Cytoplasm</location>
    </subcellularLocation>
</comment>
<dbReference type="EMBL" id="DRTM01000134">
    <property type="protein sequence ID" value="HHE75860.1"/>
    <property type="molecule type" value="Genomic_DNA"/>
</dbReference>
<evidence type="ECO:0000259" key="7">
    <source>
        <dbReference type="Pfam" id="PF13656"/>
    </source>
</evidence>
<evidence type="ECO:0000256" key="4">
    <source>
        <dbReference type="ARBA" id="ARBA00025751"/>
    </source>
</evidence>
<dbReference type="HAMAP" id="MF_00261">
    <property type="entry name" value="RNApol_arch_Rpo11"/>
    <property type="match status" value="1"/>
</dbReference>
<dbReference type="SUPFAM" id="SSF55257">
    <property type="entry name" value="RBP11-like subunits of RNA polymerase"/>
    <property type="match status" value="1"/>
</dbReference>
<comment type="subunit">
    <text evidence="5">Part of the RNA polymerase complex.</text>
</comment>
<evidence type="ECO:0000256" key="1">
    <source>
        <dbReference type="ARBA" id="ARBA00022478"/>
    </source>
</evidence>
<dbReference type="InterPro" id="IPR036603">
    <property type="entry name" value="RBP11-like"/>
</dbReference>
<dbReference type="InterPro" id="IPR009025">
    <property type="entry name" value="RBP11-like_dimer"/>
</dbReference>
<dbReference type="GO" id="GO:0046983">
    <property type="term" value="F:protein dimerization activity"/>
    <property type="evidence" value="ECO:0007669"/>
    <property type="project" value="InterPro"/>
</dbReference>
<dbReference type="PANTHER" id="PTHR13946:SF28">
    <property type="entry name" value="DNA-DIRECTED RNA POLYMERASES I AND III SUBUNIT RPAC2"/>
    <property type="match status" value="1"/>
</dbReference>
<dbReference type="GO" id="GO:0003899">
    <property type="term" value="F:DNA-directed RNA polymerase activity"/>
    <property type="evidence" value="ECO:0007669"/>
    <property type="project" value="UniProtKB-UniRule"/>
</dbReference>
<evidence type="ECO:0000256" key="2">
    <source>
        <dbReference type="ARBA" id="ARBA00022490"/>
    </source>
</evidence>
<dbReference type="EC" id="2.7.7.6" evidence="5"/>
<keyword evidence="3 5" id="KW-0804">Transcription</keyword>
<accession>A0A7J3T9U3</accession>
<dbReference type="GO" id="GO:0000428">
    <property type="term" value="C:DNA-directed RNA polymerase complex"/>
    <property type="evidence" value="ECO:0007669"/>
    <property type="project" value="UniProtKB-KW"/>
</dbReference>
<evidence type="ECO:0000256" key="3">
    <source>
        <dbReference type="ARBA" id="ARBA00023163"/>
    </source>
</evidence>
<keyword evidence="5" id="KW-0808">Transferase</keyword>
<name>A0A7J3T9U3_9ARCH</name>
<comment type="similarity">
    <text evidence="4 5">Belongs to the archaeal Rpo11/eukaryotic RPB11/RPC19 RNA polymerase subunit family.</text>
</comment>
<protein>
    <recommendedName>
        <fullName evidence="5">DNA-directed RNA polymerase subunit Rpo11</fullName>
        <ecNumber evidence="5">2.7.7.6</ecNumber>
    </recommendedName>
    <alternativeName>
        <fullName evidence="5">DNA-directed RNA polymerase subunit L</fullName>
    </alternativeName>
</protein>
<evidence type="ECO:0000256" key="5">
    <source>
        <dbReference type="HAMAP-Rule" id="MF_00261"/>
    </source>
</evidence>
<dbReference type="NCBIfam" id="NF002241">
    <property type="entry name" value="PRK01146.2-5"/>
    <property type="match status" value="1"/>
</dbReference>
<dbReference type="InterPro" id="IPR022905">
    <property type="entry name" value="Rpo11-like"/>
</dbReference>
<comment type="caution">
    <text evidence="8">The sequence shown here is derived from an EMBL/GenBank/DDBJ whole genome shotgun (WGS) entry which is preliminary data.</text>
</comment>
<dbReference type="Pfam" id="PF13656">
    <property type="entry name" value="RNA_pol_L_2"/>
    <property type="match status" value="1"/>
</dbReference>
<evidence type="ECO:0000256" key="6">
    <source>
        <dbReference type="SAM" id="Coils"/>
    </source>
</evidence>
<comment type="function">
    <text evidence="5">DNA-dependent RNA polymerase (RNAP) catalyzes the transcription of DNA into RNA using the four ribonucleoside triphosphates as substrates.</text>
</comment>
<keyword evidence="5" id="KW-0548">Nucleotidyltransferase</keyword>
<sequence>MKEMEFKVISKEKNEMVLEVINADRTLLIPLVEELNRDEMVEVATYHYDHPYLENPTLKIKVKSGKPQAAIKRAAKKLEKLFEELEKNFEKAIKSPK</sequence>
<organism evidence="8">
    <name type="scientific">Candidatus Aciduliprofundum boonei</name>
    <dbReference type="NCBI Taxonomy" id="379547"/>
    <lineage>
        <taxon>Archaea</taxon>
        <taxon>Methanobacteriati</taxon>
        <taxon>Thermoplasmatota</taxon>
        <taxon>DHVE2 group</taxon>
        <taxon>Candidatus Aciduliprofundum</taxon>
    </lineage>
</organism>
<dbReference type="Gene3D" id="3.30.1360.10">
    <property type="entry name" value="RNA polymerase, RBP11-like subunit"/>
    <property type="match status" value="1"/>
</dbReference>
<reference evidence="8" key="1">
    <citation type="journal article" date="2020" name="mSystems">
        <title>Genome- and Community-Level Interaction Insights into Carbon Utilization and Element Cycling Functions of Hydrothermarchaeota in Hydrothermal Sediment.</title>
        <authorList>
            <person name="Zhou Z."/>
            <person name="Liu Y."/>
            <person name="Xu W."/>
            <person name="Pan J."/>
            <person name="Luo Z.H."/>
            <person name="Li M."/>
        </authorList>
    </citation>
    <scope>NUCLEOTIDE SEQUENCE [LARGE SCALE GENOMIC DNA]</scope>
    <source>
        <strain evidence="8">HyVt-85</strain>
    </source>
</reference>
<dbReference type="GO" id="GO:0005737">
    <property type="term" value="C:cytoplasm"/>
    <property type="evidence" value="ECO:0007669"/>
    <property type="project" value="UniProtKB-SubCell"/>
</dbReference>
<dbReference type="CDD" id="cd06927">
    <property type="entry name" value="RNAP_L"/>
    <property type="match status" value="1"/>
</dbReference>
<dbReference type="GO" id="GO:0006351">
    <property type="term" value="P:DNA-templated transcription"/>
    <property type="evidence" value="ECO:0007669"/>
    <property type="project" value="UniProtKB-UniRule"/>
</dbReference>
<evidence type="ECO:0000313" key="8">
    <source>
        <dbReference type="EMBL" id="HHE75860.1"/>
    </source>
</evidence>
<dbReference type="PANTHER" id="PTHR13946">
    <property type="entry name" value="DNA-DIRECTED RNA POLYMERASE I,II,III"/>
    <property type="match status" value="1"/>
</dbReference>
<keyword evidence="1 5" id="KW-0240">DNA-directed RNA polymerase</keyword>